<gene>
    <name evidence="11" type="ORF">MCHLO_03968</name>
</gene>
<dbReference type="InterPro" id="IPR017907">
    <property type="entry name" value="Znf_RING_CS"/>
</dbReference>
<dbReference type="Proteomes" id="UP000815677">
    <property type="component" value="Unassembled WGS sequence"/>
</dbReference>
<dbReference type="Gene3D" id="3.30.40.10">
    <property type="entry name" value="Zinc/RING finger domain, C3HC4 (zinc finger)"/>
    <property type="match status" value="1"/>
</dbReference>
<dbReference type="Pfam" id="PF00097">
    <property type="entry name" value="zf-C3HC4"/>
    <property type="match status" value="1"/>
</dbReference>
<protein>
    <recommendedName>
        <fullName evidence="13">RING-type domain-containing protein</fullName>
    </recommendedName>
</protein>
<dbReference type="PANTHER" id="PTHR11685">
    <property type="entry name" value="RBR FAMILY RING FINGER AND IBR DOMAIN-CONTAINING"/>
    <property type="match status" value="1"/>
</dbReference>
<evidence type="ECO:0000256" key="3">
    <source>
        <dbReference type="ARBA" id="ARBA00022737"/>
    </source>
</evidence>
<dbReference type="InterPro" id="IPR031127">
    <property type="entry name" value="E3_UB_ligase_RBR"/>
</dbReference>
<keyword evidence="5" id="KW-0833">Ubl conjugation pathway</keyword>
<evidence type="ECO:0000256" key="5">
    <source>
        <dbReference type="ARBA" id="ARBA00022786"/>
    </source>
</evidence>
<dbReference type="PROSITE" id="PS50089">
    <property type="entry name" value="ZF_RING_2"/>
    <property type="match status" value="1"/>
</dbReference>
<dbReference type="SMART" id="SM00184">
    <property type="entry name" value="RING"/>
    <property type="match status" value="1"/>
</dbReference>
<reference evidence="11" key="1">
    <citation type="submission" date="2014-09" db="EMBL/GenBank/DDBJ databases">
        <title>Genome sequence of the luminous mushroom Mycena chlorophos for searching fungal bioluminescence genes.</title>
        <authorList>
            <person name="Tanaka Y."/>
            <person name="Kasuga D."/>
            <person name="Oba Y."/>
            <person name="Hase S."/>
            <person name="Sato K."/>
            <person name="Oba Y."/>
            <person name="Sakakibara Y."/>
        </authorList>
    </citation>
    <scope>NUCLEOTIDE SEQUENCE</scope>
</reference>
<evidence type="ECO:0000256" key="4">
    <source>
        <dbReference type="ARBA" id="ARBA00022771"/>
    </source>
</evidence>
<keyword evidence="4 7" id="KW-0863">Zinc-finger</keyword>
<dbReference type="EMBL" id="DF842517">
    <property type="protein sequence ID" value="GAT46437.1"/>
    <property type="molecule type" value="Genomic_DNA"/>
</dbReference>
<accession>A0ABQ0L607</accession>
<dbReference type="InterPro" id="IPR013083">
    <property type="entry name" value="Znf_RING/FYVE/PHD"/>
</dbReference>
<proteinExistence type="predicted"/>
<keyword evidence="12" id="KW-1185">Reference proteome</keyword>
<feature type="domain" description="RING-type" evidence="9">
    <location>
        <begin position="278"/>
        <end position="325"/>
    </location>
</feature>
<dbReference type="PROSITE" id="PS51873">
    <property type="entry name" value="TRIAD"/>
    <property type="match status" value="1"/>
</dbReference>
<organism evidence="11 12">
    <name type="scientific">Mycena chlorophos</name>
    <name type="common">Agaric fungus</name>
    <name type="synonym">Agaricus chlorophos</name>
    <dbReference type="NCBI Taxonomy" id="658473"/>
    <lineage>
        <taxon>Eukaryota</taxon>
        <taxon>Fungi</taxon>
        <taxon>Dikarya</taxon>
        <taxon>Basidiomycota</taxon>
        <taxon>Agaricomycotina</taxon>
        <taxon>Agaricomycetes</taxon>
        <taxon>Agaricomycetidae</taxon>
        <taxon>Agaricales</taxon>
        <taxon>Marasmiineae</taxon>
        <taxon>Mycenaceae</taxon>
        <taxon>Mycena</taxon>
    </lineage>
</organism>
<dbReference type="InterPro" id="IPR044066">
    <property type="entry name" value="TRIAD_supradom"/>
</dbReference>
<evidence type="ECO:0000313" key="11">
    <source>
        <dbReference type="EMBL" id="GAT46437.1"/>
    </source>
</evidence>
<evidence type="ECO:0000256" key="1">
    <source>
        <dbReference type="ARBA" id="ARBA00022679"/>
    </source>
</evidence>
<feature type="domain" description="RING-type" evidence="10">
    <location>
        <begin position="274"/>
        <end position="454"/>
    </location>
</feature>
<keyword evidence="1" id="KW-0808">Transferase</keyword>
<evidence type="ECO:0000313" key="12">
    <source>
        <dbReference type="Proteomes" id="UP000815677"/>
    </source>
</evidence>
<evidence type="ECO:0000256" key="2">
    <source>
        <dbReference type="ARBA" id="ARBA00022723"/>
    </source>
</evidence>
<evidence type="ECO:0000259" key="9">
    <source>
        <dbReference type="PROSITE" id="PS50089"/>
    </source>
</evidence>
<keyword evidence="3" id="KW-0677">Repeat</keyword>
<name>A0ABQ0L607_MYCCL</name>
<feature type="coiled-coil region" evidence="8">
    <location>
        <begin position="247"/>
        <end position="274"/>
    </location>
</feature>
<evidence type="ECO:0008006" key="13">
    <source>
        <dbReference type="Google" id="ProtNLM"/>
    </source>
</evidence>
<evidence type="ECO:0000259" key="10">
    <source>
        <dbReference type="PROSITE" id="PS51873"/>
    </source>
</evidence>
<evidence type="ECO:0000256" key="6">
    <source>
        <dbReference type="ARBA" id="ARBA00022833"/>
    </source>
</evidence>
<sequence length="454" mass="50045">MYLRSPRVADDVLAGDTVFISHSGLNRHTSSGTVACVLACLNFVRVAFARVDAGLVGKRLLDDLISRETTEEVLSISAQWQLELEANQAQTLELKEIQQAPLFRNALDLKKSFVGLPSSTTLESLFGCPQARPNPHVAVVITRPLEIIACFKLAITGIGSFEATTIFVIFDPQPRLTRPNGVGFVIRPSFDDAAASHLDASADVLQLGLQRLTSLPTGGFSGHIFVPNVKPTPEQMTESLIESSLLALAMQQRIARLERDAEALQAELTVLQQKIFRCPLCLEDLPEEEVALVENCSHKVCRGCMREYVVSRLGDKVYPIFCPTCMAETVPEPSQITEELVQLLGITDAQYGIFQELQIAPHSVLIHCRNCNSGMSVDRVDHDVTRIIQCPLLDCKFMWCKECQQEVQLVGPRMTPMSWVPDAVPEKRGVQPYDGAPSLPFSALYVCLLNARSA</sequence>
<keyword evidence="6" id="KW-0862">Zinc</keyword>
<dbReference type="InterPro" id="IPR018957">
    <property type="entry name" value="Znf_C3HC4_RING-type"/>
</dbReference>
<dbReference type="SUPFAM" id="SSF57850">
    <property type="entry name" value="RING/U-box"/>
    <property type="match status" value="1"/>
</dbReference>
<dbReference type="PROSITE" id="PS00518">
    <property type="entry name" value="ZF_RING_1"/>
    <property type="match status" value="1"/>
</dbReference>
<dbReference type="InterPro" id="IPR001841">
    <property type="entry name" value="Znf_RING"/>
</dbReference>
<keyword evidence="8" id="KW-0175">Coiled coil</keyword>
<keyword evidence="2" id="KW-0479">Metal-binding</keyword>
<evidence type="ECO:0000256" key="8">
    <source>
        <dbReference type="SAM" id="Coils"/>
    </source>
</evidence>
<evidence type="ECO:0000256" key="7">
    <source>
        <dbReference type="PROSITE-ProRule" id="PRU00175"/>
    </source>
</evidence>